<name>A0A381FK80_9FLAO</name>
<feature type="compositionally biased region" description="Basic and acidic residues" evidence="2">
    <location>
        <begin position="703"/>
        <end position="737"/>
    </location>
</feature>
<feature type="compositionally biased region" description="Basic and acidic residues" evidence="2">
    <location>
        <begin position="750"/>
        <end position="761"/>
    </location>
</feature>
<feature type="region of interest" description="Disordered" evidence="2">
    <location>
        <begin position="703"/>
        <end position="761"/>
    </location>
</feature>
<gene>
    <name evidence="3" type="ORF">NCTC13532_02116</name>
</gene>
<keyword evidence="1" id="KW-0175">Coiled coil</keyword>
<dbReference type="AlphaFoldDB" id="A0A381FK80"/>
<sequence>MANNTLTAIVLKPDNADFNEQYRTLTTQEGQVFSVGIKEYIEGKKNIQERITALENEKKNIDIDLAIEQNRLFDQANQRYSEGGKWTEMENHNGVQVTHAQVSMDENIKAAKNKAENLKKAKDNLLKNLNQELETFEKKFESVVWAWNLAYQRSSLPNGKNETIALGTKEVNLALKQHLYGGGFAWLEPFFENSKPTGNIKSGLYVHTASQNAQVLTAEWYGYDKDNNPLKIDKPIIPGSKVQLHIYTRSMYGHNIRVELKANGKTLKANTYGSVIQVYVNKKPEQPDSTYEVVDSKDLFLAEVEIYDYSDPKSIQPPAGTITGHLVDPKQDLSDGNISIVPNVQKAVVDVFIDPAWCIGEVQIVIKPTIHFGDQKKDLDSVLTVNCRESVKVQMPETGNVPVFVDKIETNFQAFHPCGYNKFEVGDGTRTIDLLEDKSIPPLNLFELVAGPLNNTHDITIDLDTDTTECSFDGTLNDHEKHVLSLIDYPEKKIEKDAKEEEEKSSTSFDSKLKVQIGGDKANVSHEQLIAFKGKLEKYTADGDDKQLKFKARYIYNYTPINLAGIPVHPIFRYFWLGNGVPTNTYMVKSNTCRYQQAVSIKTYPDVGWSLKLSYTNSTVERELWGNQRYANTKKAKFKREPQKWIPAGEGKSIGISLGAKWDDENEYDATADITKQVKALTESLGAIGKFVNSVFLGDENKKEGKYKEPDAEHKEALESVADKKDQKEKRELEQTKDQLNAAKTRHRASVTDRDRARAQKDIDSLQRRMDRQSKEYDLKLTRSIGSISIQWPQLEAQFEWSLENISQRGPFYNQTGVVLQGVLELTPLIGITATLDFLALAQRAHPVALAVIAAADITLAIIGDGSKITCELSATGTFGGKLQGFLNTKTGENSFNKDDRNANDKQVAELKCDLEFKLKIAIELNIEKKKFFVKVIVTGKLGAEATAKWMAKAPIDSDDYGWYLAPEMTFEGLEIKGEASFSGQVSSRDGKSKYGSVESTNEFTWQAIDAWKEPKKWGKFYFPSKKE</sequence>
<evidence type="ECO:0000256" key="1">
    <source>
        <dbReference type="SAM" id="Coils"/>
    </source>
</evidence>
<feature type="coiled-coil region" evidence="1">
    <location>
        <begin position="37"/>
        <end position="71"/>
    </location>
</feature>
<dbReference type="Proteomes" id="UP000254282">
    <property type="component" value="Unassembled WGS sequence"/>
</dbReference>
<protein>
    <submittedName>
        <fullName evidence="3">Uncharacterized protein</fullName>
    </submittedName>
</protein>
<dbReference type="EMBL" id="UFVR01000004">
    <property type="protein sequence ID" value="SUX46562.1"/>
    <property type="molecule type" value="Genomic_DNA"/>
</dbReference>
<evidence type="ECO:0000313" key="3">
    <source>
        <dbReference type="EMBL" id="SUX46562.1"/>
    </source>
</evidence>
<proteinExistence type="predicted"/>
<reference evidence="3 4" key="1">
    <citation type="submission" date="2018-06" db="EMBL/GenBank/DDBJ databases">
        <authorList>
            <consortium name="Pathogen Informatics"/>
            <person name="Doyle S."/>
        </authorList>
    </citation>
    <scope>NUCLEOTIDE SEQUENCE [LARGE SCALE GENOMIC DNA]</scope>
    <source>
        <strain evidence="3 4">NCTC13532</strain>
    </source>
</reference>
<evidence type="ECO:0000256" key="2">
    <source>
        <dbReference type="SAM" id="MobiDB-lite"/>
    </source>
</evidence>
<dbReference type="RefSeq" id="WP_115620250.1">
    <property type="nucleotide sequence ID" value="NZ_UFVR01000004.1"/>
</dbReference>
<organism evidence="3 4">
    <name type="scientific">Chryseobacterium indoltheticum</name>
    <dbReference type="NCBI Taxonomy" id="254"/>
    <lineage>
        <taxon>Bacteria</taxon>
        <taxon>Pseudomonadati</taxon>
        <taxon>Bacteroidota</taxon>
        <taxon>Flavobacteriia</taxon>
        <taxon>Flavobacteriales</taxon>
        <taxon>Weeksellaceae</taxon>
        <taxon>Chryseobacterium group</taxon>
        <taxon>Chryseobacterium</taxon>
    </lineage>
</organism>
<feature type="coiled-coil region" evidence="1">
    <location>
        <begin position="101"/>
        <end position="139"/>
    </location>
</feature>
<evidence type="ECO:0000313" key="4">
    <source>
        <dbReference type="Proteomes" id="UP000254282"/>
    </source>
</evidence>
<accession>A0A381FK80</accession>